<evidence type="ECO:0000313" key="9">
    <source>
        <dbReference type="Proteomes" id="UP000294359"/>
    </source>
</evidence>
<feature type="region of interest" description="Disordered" evidence="6">
    <location>
        <begin position="1"/>
        <end position="46"/>
    </location>
</feature>
<reference evidence="8 9" key="1">
    <citation type="submission" date="2019-03" db="EMBL/GenBank/DDBJ databases">
        <title>Draft Genome Sequences of Six Type Strains of the Genus Massilia.</title>
        <authorList>
            <person name="Miess H."/>
            <person name="Frediansyhah A."/>
            <person name="Gross H."/>
        </authorList>
    </citation>
    <scope>NUCLEOTIDE SEQUENCE [LARGE SCALE GENOMIC DNA]</scope>
    <source>
        <strain evidence="8 9">DSM 17505</strain>
    </source>
</reference>
<evidence type="ECO:0000256" key="6">
    <source>
        <dbReference type="SAM" id="MobiDB-lite"/>
    </source>
</evidence>
<protein>
    <submittedName>
        <fullName evidence="8">TetR/AcrR family transcriptional regulator</fullName>
    </submittedName>
</protein>
<dbReference type="SUPFAM" id="SSF48498">
    <property type="entry name" value="Tetracyclin repressor-like, C-terminal domain"/>
    <property type="match status" value="1"/>
</dbReference>
<keyword evidence="4" id="KW-0804">Transcription</keyword>
<dbReference type="EMBL" id="CP038026">
    <property type="protein sequence ID" value="QBQ34764.1"/>
    <property type="molecule type" value="Genomic_DNA"/>
</dbReference>
<dbReference type="InterPro" id="IPR036271">
    <property type="entry name" value="Tet_transcr_reg_TetR-rel_C_sf"/>
</dbReference>
<dbReference type="PANTHER" id="PTHR30055:SF234">
    <property type="entry name" value="HTH-TYPE TRANSCRIPTIONAL REGULATOR BETI"/>
    <property type="match status" value="1"/>
</dbReference>
<feature type="domain" description="HTH tetR-type" evidence="7">
    <location>
        <begin position="106"/>
        <end position="166"/>
    </location>
</feature>
<keyword evidence="2" id="KW-0805">Transcription regulation</keyword>
<feature type="DNA-binding region" description="H-T-H motif" evidence="5">
    <location>
        <begin position="129"/>
        <end position="148"/>
    </location>
</feature>
<evidence type="ECO:0000259" key="7">
    <source>
        <dbReference type="PROSITE" id="PS50977"/>
    </source>
</evidence>
<keyword evidence="9" id="KW-1185">Reference proteome</keyword>
<dbReference type="PANTHER" id="PTHR30055">
    <property type="entry name" value="HTH-TYPE TRANSCRIPTIONAL REGULATOR RUTR"/>
    <property type="match status" value="1"/>
</dbReference>
<keyword evidence="1" id="KW-0678">Repressor</keyword>
<evidence type="ECO:0000256" key="5">
    <source>
        <dbReference type="PROSITE-ProRule" id="PRU00335"/>
    </source>
</evidence>
<proteinExistence type="predicted"/>
<dbReference type="SUPFAM" id="SSF46689">
    <property type="entry name" value="Homeodomain-like"/>
    <property type="match status" value="1"/>
</dbReference>
<dbReference type="InterPro" id="IPR023772">
    <property type="entry name" value="DNA-bd_HTH_TetR-type_CS"/>
</dbReference>
<dbReference type="PRINTS" id="PR00455">
    <property type="entry name" value="HTHTETR"/>
</dbReference>
<dbReference type="InterPro" id="IPR009057">
    <property type="entry name" value="Homeodomain-like_sf"/>
</dbReference>
<evidence type="ECO:0000313" key="8">
    <source>
        <dbReference type="EMBL" id="QBQ34764.1"/>
    </source>
</evidence>
<gene>
    <name evidence="8" type="ORF">E1742_00100</name>
</gene>
<dbReference type="Pfam" id="PF00440">
    <property type="entry name" value="TetR_N"/>
    <property type="match status" value="1"/>
</dbReference>
<dbReference type="InterPro" id="IPR050109">
    <property type="entry name" value="HTH-type_TetR-like_transc_reg"/>
</dbReference>
<dbReference type="Gene3D" id="1.10.357.10">
    <property type="entry name" value="Tetracycline Repressor, domain 2"/>
    <property type="match status" value="1"/>
</dbReference>
<organism evidence="8 9">
    <name type="scientific">Pseudoduganella plicata</name>
    <dbReference type="NCBI Taxonomy" id="321984"/>
    <lineage>
        <taxon>Bacteria</taxon>
        <taxon>Pseudomonadati</taxon>
        <taxon>Pseudomonadota</taxon>
        <taxon>Betaproteobacteria</taxon>
        <taxon>Burkholderiales</taxon>
        <taxon>Oxalobacteraceae</taxon>
        <taxon>Telluria group</taxon>
        <taxon>Pseudoduganella</taxon>
    </lineage>
</organism>
<keyword evidence="3 5" id="KW-0238">DNA-binding</keyword>
<dbReference type="Proteomes" id="UP000294359">
    <property type="component" value="Chromosome"/>
</dbReference>
<evidence type="ECO:0000256" key="4">
    <source>
        <dbReference type="ARBA" id="ARBA00023163"/>
    </source>
</evidence>
<name>A0ABX5S625_9BURK</name>
<accession>A0ABX5S625</accession>
<evidence type="ECO:0000256" key="1">
    <source>
        <dbReference type="ARBA" id="ARBA00022491"/>
    </source>
</evidence>
<dbReference type="PROSITE" id="PS01081">
    <property type="entry name" value="HTH_TETR_1"/>
    <property type="match status" value="1"/>
</dbReference>
<evidence type="ECO:0000256" key="2">
    <source>
        <dbReference type="ARBA" id="ARBA00023015"/>
    </source>
</evidence>
<feature type="compositionally biased region" description="Basic residues" evidence="6">
    <location>
        <begin position="32"/>
        <end position="41"/>
    </location>
</feature>
<sequence length="302" mass="33631">MAGAAARLTGRRGGTRPRVPPGRVAHRAPWPRPRRGRRTRAPRPAAACGCKDRSAAASRQKGALHLEQENARAIGYDTGFPVSEFAPLVQCSGTPPARKRVRLAPALRKQLILEAALHEFSAQGFGATSTERIAQRAGLSQAGLYAHFRSKDAILETLFNELLRPEWPQWLVADVPFDDAMVDRLIDYWYARAADPTLLSILRLLVAEGNRHPDILERWRHNVMQPFFQLEQRIIDMLAAQGRIQRNALAEHFQLATAPIAHVMLLSLIQGGVTGGFADDIARMRESHRRMLKQFIVPMPGA</sequence>
<evidence type="ECO:0000256" key="3">
    <source>
        <dbReference type="ARBA" id="ARBA00023125"/>
    </source>
</evidence>
<dbReference type="InterPro" id="IPR001647">
    <property type="entry name" value="HTH_TetR"/>
</dbReference>
<dbReference type="PROSITE" id="PS50977">
    <property type="entry name" value="HTH_TETR_2"/>
    <property type="match status" value="1"/>
</dbReference>